<dbReference type="PANTHER" id="PTHR23291:SF50">
    <property type="entry name" value="PROTEIN LIFEGUARD 4"/>
    <property type="match status" value="1"/>
</dbReference>
<evidence type="ECO:0000256" key="1">
    <source>
        <dbReference type="ARBA" id="ARBA00004141"/>
    </source>
</evidence>
<dbReference type="InterPro" id="IPR006214">
    <property type="entry name" value="Bax_inhibitor_1-related"/>
</dbReference>
<dbReference type="RefSeq" id="WP_087279219.1">
    <property type="nucleotide sequence ID" value="NZ_CP021455.1"/>
</dbReference>
<dbReference type="PANTHER" id="PTHR23291">
    <property type="entry name" value="BAX INHIBITOR-RELATED"/>
    <property type="match status" value="1"/>
</dbReference>
<protein>
    <submittedName>
        <fullName evidence="7">Permease</fullName>
    </submittedName>
</protein>
<comment type="similarity">
    <text evidence="2 6">Belongs to the BI1 family.</text>
</comment>
<feature type="transmembrane region" description="Helical" evidence="6">
    <location>
        <begin position="92"/>
        <end position="114"/>
    </location>
</feature>
<evidence type="ECO:0000256" key="3">
    <source>
        <dbReference type="ARBA" id="ARBA00022692"/>
    </source>
</evidence>
<feature type="transmembrane region" description="Helical" evidence="6">
    <location>
        <begin position="151"/>
        <end position="169"/>
    </location>
</feature>
<dbReference type="EMBL" id="CP021455">
    <property type="protein sequence ID" value="ARU04510.1"/>
    <property type="molecule type" value="Genomic_DNA"/>
</dbReference>
<dbReference type="Proteomes" id="UP000196138">
    <property type="component" value="Chromosome"/>
</dbReference>
<feature type="transmembrane region" description="Helical" evidence="6">
    <location>
        <begin position="206"/>
        <end position="224"/>
    </location>
</feature>
<feature type="transmembrane region" description="Helical" evidence="6">
    <location>
        <begin position="28"/>
        <end position="49"/>
    </location>
</feature>
<comment type="subcellular location">
    <subcellularLocation>
        <location evidence="1">Membrane</location>
        <topology evidence="1">Multi-pass membrane protein</topology>
    </subcellularLocation>
</comment>
<keyword evidence="5 6" id="KW-0472">Membrane</keyword>
<dbReference type="KEGG" id="cser:CCO03_07315"/>
<name>A0A1Y0EM79_9BURK</name>
<evidence type="ECO:0000256" key="6">
    <source>
        <dbReference type="RuleBase" id="RU004379"/>
    </source>
</evidence>
<keyword evidence="8" id="KW-1185">Reference proteome</keyword>
<feature type="transmembrane region" description="Helical" evidence="6">
    <location>
        <begin position="175"/>
        <end position="194"/>
    </location>
</feature>
<dbReference type="OrthoDB" id="5177430at2"/>
<dbReference type="AlphaFoldDB" id="A0A1Y0EM79"/>
<keyword evidence="3 6" id="KW-0812">Transmembrane</keyword>
<proteinExistence type="inferred from homology"/>
<dbReference type="GO" id="GO:0005886">
    <property type="term" value="C:plasma membrane"/>
    <property type="evidence" value="ECO:0007669"/>
    <property type="project" value="TreeGrafter"/>
</dbReference>
<organism evidence="7 8">
    <name type="scientific">Comamonas serinivorans</name>
    <dbReference type="NCBI Taxonomy" id="1082851"/>
    <lineage>
        <taxon>Bacteria</taxon>
        <taxon>Pseudomonadati</taxon>
        <taxon>Pseudomonadota</taxon>
        <taxon>Betaproteobacteria</taxon>
        <taxon>Burkholderiales</taxon>
        <taxon>Comamonadaceae</taxon>
        <taxon>Comamonas</taxon>
    </lineage>
</organism>
<evidence type="ECO:0000256" key="2">
    <source>
        <dbReference type="ARBA" id="ARBA00010350"/>
    </source>
</evidence>
<gene>
    <name evidence="7" type="ORF">CCO03_07315</name>
</gene>
<dbReference type="Pfam" id="PF01027">
    <property type="entry name" value="Bax1-I"/>
    <property type="match status" value="1"/>
</dbReference>
<evidence type="ECO:0000256" key="5">
    <source>
        <dbReference type="ARBA" id="ARBA00023136"/>
    </source>
</evidence>
<accession>A0A1Y0EM79</accession>
<keyword evidence="4 6" id="KW-1133">Transmembrane helix</keyword>
<evidence type="ECO:0000256" key="4">
    <source>
        <dbReference type="ARBA" id="ARBA00022989"/>
    </source>
</evidence>
<feature type="transmembrane region" description="Helical" evidence="6">
    <location>
        <begin position="61"/>
        <end position="80"/>
    </location>
</feature>
<sequence length="234" mass="24763">MSTVLSPQMHAGEPQARRNFLIATYKHLGIAILAFAVLSGLFIVSGLSLQAAKLLAGSGKYAWLAVLGAFMVVAWLATKIADTSDDPSKQMLALGGYVVAESLIFMPLMGLAMLIAPEAIGAAALITLLLVAGLTYTAFTSKSDFSFLGGILKVGGFVALGTIVSAVIFGFKLGVWFSGLMILFAGGCVLYDTARIIHDYPTNRPVGAALHLFASIALLFWYVLQLLLSLTNRD</sequence>
<feature type="transmembrane region" description="Helical" evidence="6">
    <location>
        <begin position="120"/>
        <end position="139"/>
    </location>
</feature>
<reference evidence="7 8" key="1">
    <citation type="submission" date="2017-05" db="EMBL/GenBank/DDBJ databases">
        <authorList>
            <person name="Song R."/>
            <person name="Chenine A.L."/>
            <person name="Ruprecht R.M."/>
        </authorList>
    </citation>
    <scope>NUCLEOTIDE SEQUENCE [LARGE SCALE GENOMIC DNA]</scope>
    <source>
        <strain evidence="7 8">DSM 26136</strain>
    </source>
</reference>
<evidence type="ECO:0000313" key="7">
    <source>
        <dbReference type="EMBL" id="ARU04510.1"/>
    </source>
</evidence>
<evidence type="ECO:0000313" key="8">
    <source>
        <dbReference type="Proteomes" id="UP000196138"/>
    </source>
</evidence>